<name>A0ABT0C6W8_THEVL</name>
<keyword evidence="7 12" id="KW-0658">Purine biosynthesis</keyword>
<evidence type="ECO:0000256" key="11">
    <source>
        <dbReference type="ARBA" id="ARBA00042864"/>
    </source>
</evidence>
<dbReference type="Gene3D" id="3.30.470.20">
    <property type="entry name" value="ATP-grasp fold, B domain"/>
    <property type="match status" value="1"/>
</dbReference>
<dbReference type="Pfam" id="PF01071">
    <property type="entry name" value="GARS_A"/>
    <property type="match status" value="1"/>
</dbReference>
<dbReference type="HAMAP" id="MF_00138">
    <property type="entry name" value="GARS"/>
    <property type="match status" value="1"/>
</dbReference>
<dbReference type="Gene3D" id="3.40.50.20">
    <property type="match status" value="1"/>
</dbReference>
<keyword evidence="6 13" id="KW-0547">Nucleotide-binding</keyword>
<evidence type="ECO:0000256" key="1">
    <source>
        <dbReference type="ARBA" id="ARBA00001936"/>
    </source>
</evidence>
<dbReference type="InterPro" id="IPR020560">
    <property type="entry name" value="PRibGlycinamide_synth_C-dom"/>
</dbReference>
<dbReference type="InterPro" id="IPR013815">
    <property type="entry name" value="ATP_grasp_subdomain_1"/>
</dbReference>
<dbReference type="NCBIfam" id="TIGR00877">
    <property type="entry name" value="purD"/>
    <property type="match status" value="1"/>
</dbReference>
<evidence type="ECO:0000256" key="3">
    <source>
        <dbReference type="ARBA" id="ARBA00005174"/>
    </source>
</evidence>
<proteinExistence type="inferred from homology"/>
<evidence type="ECO:0000256" key="9">
    <source>
        <dbReference type="ARBA" id="ARBA00038345"/>
    </source>
</evidence>
<dbReference type="InterPro" id="IPR016185">
    <property type="entry name" value="PreATP-grasp_dom_sf"/>
</dbReference>
<comment type="similarity">
    <text evidence="9 12">Belongs to the GARS family.</text>
</comment>
<dbReference type="InterPro" id="IPR020562">
    <property type="entry name" value="PRibGlycinamide_synth_N"/>
</dbReference>
<evidence type="ECO:0000256" key="6">
    <source>
        <dbReference type="ARBA" id="ARBA00022741"/>
    </source>
</evidence>
<evidence type="ECO:0000313" key="15">
    <source>
        <dbReference type="EMBL" id="MCJ2541489.1"/>
    </source>
</evidence>
<dbReference type="InterPro" id="IPR020561">
    <property type="entry name" value="PRibGlycinamid_synth_ATP-grasp"/>
</dbReference>
<comment type="cofactor">
    <cofactor evidence="1">
        <name>Mn(2+)</name>
        <dbReference type="ChEBI" id="CHEBI:29035"/>
    </cofactor>
</comment>
<dbReference type="PROSITE" id="PS50975">
    <property type="entry name" value="ATP_GRASP"/>
    <property type="match status" value="1"/>
</dbReference>
<protein>
    <recommendedName>
        <fullName evidence="4 12">Phosphoribosylamine--glycine ligase</fullName>
        <ecNumber evidence="4 12">6.3.4.13</ecNumber>
    </recommendedName>
    <alternativeName>
        <fullName evidence="12">GARS</fullName>
    </alternativeName>
    <alternativeName>
        <fullName evidence="10 12">Glycinamide ribonucleotide synthetase</fullName>
    </alternativeName>
    <alternativeName>
        <fullName evidence="11 12">Phosphoribosylglycinamide synthetase</fullName>
    </alternativeName>
</protein>
<dbReference type="RefSeq" id="WP_244348494.1">
    <property type="nucleotide sequence ID" value="NZ_JAFIRA010000001.1"/>
</dbReference>
<dbReference type="Gene3D" id="3.30.1490.20">
    <property type="entry name" value="ATP-grasp fold, A domain"/>
    <property type="match status" value="1"/>
</dbReference>
<dbReference type="SUPFAM" id="SSF51246">
    <property type="entry name" value="Rudiment single hybrid motif"/>
    <property type="match status" value="1"/>
</dbReference>
<dbReference type="GO" id="GO:0004637">
    <property type="term" value="F:phosphoribosylamine-glycine ligase activity"/>
    <property type="evidence" value="ECO:0007669"/>
    <property type="project" value="UniProtKB-EC"/>
</dbReference>
<dbReference type="SMART" id="SM01210">
    <property type="entry name" value="GARS_C"/>
    <property type="match status" value="1"/>
</dbReference>
<accession>A0ABT0C6W8</accession>
<feature type="domain" description="ATP-grasp" evidence="14">
    <location>
        <begin position="109"/>
        <end position="314"/>
    </location>
</feature>
<keyword evidence="16" id="KW-1185">Reference proteome</keyword>
<organism evidence="15 16">
    <name type="scientific">Thermostichus vulcanus str. 'Rupite'</name>
    <dbReference type="NCBI Taxonomy" id="2813851"/>
    <lineage>
        <taxon>Bacteria</taxon>
        <taxon>Bacillati</taxon>
        <taxon>Cyanobacteriota</taxon>
        <taxon>Cyanophyceae</taxon>
        <taxon>Thermostichales</taxon>
        <taxon>Thermostichaceae</taxon>
        <taxon>Thermostichus</taxon>
    </lineage>
</organism>
<dbReference type="Proteomes" id="UP000830835">
    <property type="component" value="Unassembled WGS sequence"/>
</dbReference>
<dbReference type="PANTHER" id="PTHR43472:SF1">
    <property type="entry name" value="PHOSPHORIBOSYLAMINE--GLYCINE LIGASE, CHLOROPLASTIC"/>
    <property type="match status" value="1"/>
</dbReference>
<dbReference type="SMART" id="SM01209">
    <property type="entry name" value="GARS_A"/>
    <property type="match status" value="1"/>
</dbReference>
<dbReference type="PANTHER" id="PTHR43472">
    <property type="entry name" value="PHOSPHORIBOSYLAMINE--GLYCINE LIGASE"/>
    <property type="match status" value="1"/>
</dbReference>
<dbReference type="SUPFAM" id="SSF52440">
    <property type="entry name" value="PreATP-grasp domain"/>
    <property type="match status" value="1"/>
</dbReference>
<dbReference type="InterPro" id="IPR011054">
    <property type="entry name" value="Rudment_hybrid_motif"/>
</dbReference>
<evidence type="ECO:0000256" key="2">
    <source>
        <dbReference type="ARBA" id="ARBA00001946"/>
    </source>
</evidence>
<dbReference type="EC" id="6.3.4.13" evidence="4 12"/>
<comment type="catalytic activity">
    <reaction evidence="12">
        <text>5-phospho-beta-D-ribosylamine + glycine + ATP = N(1)-(5-phospho-beta-D-ribosyl)glycinamide + ADP + phosphate + H(+)</text>
        <dbReference type="Rhea" id="RHEA:17453"/>
        <dbReference type="ChEBI" id="CHEBI:15378"/>
        <dbReference type="ChEBI" id="CHEBI:30616"/>
        <dbReference type="ChEBI" id="CHEBI:43474"/>
        <dbReference type="ChEBI" id="CHEBI:57305"/>
        <dbReference type="ChEBI" id="CHEBI:58681"/>
        <dbReference type="ChEBI" id="CHEBI:143788"/>
        <dbReference type="ChEBI" id="CHEBI:456216"/>
        <dbReference type="EC" id="6.3.4.13"/>
    </reaction>
</comment>
<dbReference type="PROSITE" id="PS00184">
    <property type="entry name" value="GARS"/>
    <property type="match status" value="1"/>
</dbReference>
<reference evidence="15" key="1">
    <citation type="submission" date="2021-02" db="EMBL/GenBank/DDBJ databases">
        <title>The CRISPR/cas machinery reduction and long-range gene transfer in the hot spring cyanobacterium Synechococcus.</title>
        <authorList>
            <person name="Dvorak P."/>
            <person name="Jahodarova E."/>
            <person name="Hasler P."/>
            <person name="Poulickova A."/>
        </authorList>
    </citation>
    <scope>NUCLEOTIDE SEQUENCE</scope>
    <source>
        <strain evidence="15">Rupite</strain>
    </source>
</reference>
<evidence type="ECO:0000313" key="16">
    <source>
        <dbReference type="Proteomes" id="UP000830835"/>
    </source>
</evidence>
<evidence type="ECO:0000256" key="8">
    <source>
        <dbReference type="ARBA" id="ARBA00022840"/>
    </source>
</evidence>
<evidence type="ECO:0000256" key="10">
    <source>
        <dbReference type="ARBA" id="ARBA00042242"/>
    </source>
</evidence>
<comment type="cofactor">
    <cofactor evidence="2">
        <name>Mg(2+)</name>
        <dbReference type="ChEBI" id="CHEBI:18420"/>
    </cofactor>
</comment>
<evidence type="ECO:0000256" key="4">
    <source>
        <dbReference type="ARBA" id="ARBA00013255"/>
    </source>
</evidence>
<comment type="caution">
    <text evidence="15">The sequence shown here is derived from an EMBL/GenBank/DDBJ whole genome shotgun (WGS) entry which is preliminary data.</text>
</comment>
<dbReference type="Pfam" id="PF02843">
    <property type="entry name" value="GARS_C"/>
    <property type="match status" value="1"/>
</dbReference>
<dbReference type="InterPro" id="IPR020559">
    <property type="entry name" value="PRibGlycinamide_synth_CS"/>
</dbReference>
<evidence type="ECO:0000256" key="5">
    <source>
        <dbReference type="ARBA" id="ARBA00022598"/>
    </source>
</evidence>
<dbReference type="InterPro" id="IPR000115">
    <property type="entry name" value="PRibGlycinamide_synth"/>
</dbReference>
<evidence type="ECO:0000259" key="14">
    <source>
        <dbReference type="PROSITE" id="PS50975"/>
    </source>
</evidence>
<gene>
    <name evidence="12 15" type="primary">purD</name>
    <name evidence="15" type="ORF">JX360_00975</name>
</gene>
<dbReference type="InterPro" id="IPR037123">
    <property type="entry name" value="PRibGlycinamide_synth_C_sf"/>
</dbReference>
<keyword evidence="5 12" id="KW-0436">Ligase</keyword>
<dbReference type="InterPro" id="IPR011761">
    <property type="entry name" value="ATP-grasp"/>
</dbReference>
<evidence type="ECO:0000256" key="7">
    <source>
        <dbReference type="ARBA" id="ARBA00022755"/>
    </source>
</evidence>
<dbReference type="Gene3D" id="3.90.600.10">
    <property type="entry name" value="Phosphoribosylglycinamide synthetase, C-terminal domain"/>
    <property type="match status" value="1"/>
</dbReference>
<evidence type="ECO:0000256" key="13">
    <source>
        <dbReference type="PROSITE-ProRule" id="PRU00409"/>
    </source>
</evidence>
<sequence>MQVLVIGSGGREHALAWKLLQSPQVTQVYCAPGNGGTRQMPRCQSLALAATDIEGLVRFATVQGIRLTVVGPEVPLVEGIVDAFQAAGLPIFGPNRAAAQLEGSKLWAKQLMQEMGIPTAKAVGFTALAAAMAYLDSQTFPLVVKVDGLAAGKGVTIAQDREEAVQAVRAALAHPSGSQQVLIEEFLSGQEVSILALTDGQTCVPLLPAQDYKRLGDGDTGPNTGGMGAHAPADHLITPELLARIQAQVLDPTLRGLQQRGILYQGVIYAGLMITPSGDPYVLEYNCRFGDPEAQVILPLLENPLDEVLLACVEGRLAQVQLKWKPGYAACVVMAAPGYPDNYERGIPISGLEAATQTGALVFHAGTRQVGGQLLSDGGRVLCITGQGANLSEALGQAYAAVDQVQFAGAYCRSDIGSRALGAAVRRGVVPV</sequence>
<comment type="pathway">
    <text evidence="3 12">Purine metabolism; IMP biosynthesis via de novo pathway; N(1)-(5-phospho-D-ribosyl)glycinamide from 5-phospho-alpha-D-ribose 1-diphosphate: step 2/2.</text>
</comment>
<dbReference type="SUPFAM" id="SSF56059">
    <property type="entry name" value="Glutathione synthetase ATP-binding domain-like"/>
    <property type="match status" value="1"/>
</dbReference>
<dbReference type="Pfam" id="PF02844">
    <property type="entry name" value="GARS_N"/>
    <property type="match status" value="1"/>
</dbReference>
<evidence type="ECO:0000256" key="12">
    <source>
        <dbReference type="HAMAP-Rule" id="MF_00138"/>
    </source>
</evidence>
<dbReference type="EMBL" id="JAFIRA010000001">
    <property type="protein sequence ID" value="MCJ2541489.1"/>
    <property type="molecule type" value="Genomic_DNA"/>
</dbReference>
<keyword evidence="8 13" id="KW-0067">ATP-binding</keyword>